<feature type="site" description="Discriminates between blocked and unblocked aminoacyl-tRNA" evidence="7">
    <location>
        <position position="52"/>
    </location>
</feature>
<dbReference type="PANTHER" id="PTHR17224:SF1">
    <property type="entry name" value="PEPTIDYL-TRNA HYDROLASE"/>
    <property type="match status" value="1"/>
</dbReference>
<keyword evidence="3 7" id="KW-0378">Hydrolase</keyword>
<evidence type="ECO:0000313" key="11">
    <source>
        <dbReference type="Proteomes" id="UP000315825"/>
    </source>
</evidence>
<evidence type="ECO:0000256" key="1">
    <source>
        <dbReference type="ARBA" id="ARBA00013260"/>
    </source>
</evidence>
<comment type="function">
    <text evidence="7">Catalyzes the release of premature peptidyl moieties from peptidyl-tRNA molecules trapped in stalled 50S ribosomal subunits, and thus maintains levels of free tRNAs and 50S ribosomes.</text>
</comment>
<evidence type="ECO:0000256" key="9">
    <source>
        <dbReference type="RuleBase" id="RU004320"/>
    </source>
</evidence>
<dbReference type="HAMAP" id="MF_00083">
    <property type="entry name" value="Pept_tRNA_hydro_bact"/>
    <property type="match status" value="1"/>
</dbReference>
<dbReference type="NCBIfam" id="TIGR00447">
    <property type="entry name" value="pth"/>
    <property type="match status" value="1"/>
</dbReference>
<comment type="similarity">
    <text evidence="5 7 9">Belongs to the PTH family.</text>
</comment>
<keyword evidence="7" id="KW-0963">Cytoplasm</keyword>
<dbReference type="SUPFAM" id="SSF53178">
    <property type="entry name" value="Peptidyl-tRNA hydrolase-like"/>
    <property type="match status" value="1"/>
</dbReference>
<dbReference type="FunFam" id="3.40.50.1470:FF:000001">
    <property type="entry name" value="Peptidyl-tRNA hydrolase"/>
    <property type="match status" value="1"/>
</dbReference>
<dbReference type="AlphaFoldDB" id="A0A520N1P6"/>
<evidence type="ECO:0000256" key="8">
    <source>
        <dbReference type="RuleBase" id="RU000673"/>
    </source>
</evidence>
<evidence type="ECO:0000313" key="10">
    <source>
        <dbReference type="EMBL" id="RZO27373.1"/>
    </source>
</evidence>
<dbReference type="InterPro" id="IPR018171">
    <property type="entry name" value="Pept_tRNA_hydro_CS"/>
</dbReference>
<evidence type="ECO:0000256" key="6">
    <source>
        <dbReference type="ARBA" id="ARBA00050038"/>
    </source>
</evidence>
<reference evidence="10 11" key="1">
    <citation type="submission" date="2019-02" db="EMBL/GenBank/DDBJ databases">
        <title>Prokaryotic population dynamics and viral predation in marine succession experiment using metagenomics: the confinement effect.</title>
        <authorList>
            <person name="Haro-Moreno J.M."/>
            <person name="Rodriguez-Valera F."/>
            <person name="Lopez-Perez M."/>
        </authorList>
    </citation>
    <scope>NUCLEOTIDE SEQUENCE [LARGE SCALE GENOMIC DNA]</scope>
    <source>
        <strain evidence="10">MED-G159</strain>
    </source>
</reference>
<feature type="active site" description="Proton acceptor" evidence="7">
    <location>
        <position position="62"/>
    </location>
</feature>
<comment type="subcellular location">
    <subcellularLocation>
        <location evidence="7">Cytoplasm</location>
    </subcellularLocation>
</comment>
<organism evidence="10 11">
    <name type="scientific">SAR86 cluster bacterium</name>
    <dbReference type="NCBI Taxonomy" id="2030880"/>
    <lineage>
        <taxon>Bacteria</taxon>
        <taxon>Pseudomonadati</taxon>
        <taxon>Pseudomonadota</taxon>
        <taxon>Gammaproteobacteria</taxon>
        <taxon>SAR86 cluster</taxon>
    </lineage>
</organism>
<dbReference type="GO" id="GO:0005737">
    <property type="term" value="C:cytoplasm"/>
    <property type="evidence" value="ECO:0007669"/>
    <property type="project" value="UniProtKB-SubCell"/>
</dbReference>
<comment type="subunit">
    <text evidence="7">Monomer.</text>
</comment>
<dbReference type="Pfam" id="PF01195">
    <property type="entry name" value="Pept_tRNA_hydro"/>
    <property type="match status" value="1"/>
</dbReference>
<comment type="caution">
    <text evidence="10">The sequence shown here is derived from an EMBL/GenBank/DDBJ whole genome shotgun (WGS) entry which is preliminary data.</text>
</comment>
<feature type="binding site" evidence="7">
    <location>
        <position position="110"/>
    </location>
    <ligand>
        <name>tRNA</name>
        <dbReference type="ChEBI" id="CHEBI:17843"/>
    </ligand>
</feature>
<proteinExistence type="inferred from homology"/>
<dbReference type="PROSITE" id="PS01195">
    <property type="entry name" value="PEPT_TRNA_HYDROL_1"/>
    <property type="match status" value="1"/>
</dbReference>
<dbReference type="CDD" id="cd00462">
    <property type="entry name" value="PTH"/>
    <property type="match status" value="1"/>
</dbReference>
<protein>
    <recommendedName>
        <fullName evidence="6 7">Peptidyl-tRNA hydrolase</fullName>
        <shortName evidence="7">Pth</shortName>
        <ecNumber evidence="1 7">3.1.1.29</ecNumber>
    </recommendedName>
</protein>
<comment type="catalytic activity">
    <reaction evidence="7 8">
        <text>an N-acyl-L-alpha-aminoacyl-tRNA + H2O = an N-acyl-L-amino acid + a tRNA + H(+)</text>
        <dbReference type="Rhea" id="RHEA:54448"/>
        <dbReference type="Rhea" id="RHEA-COMP:10123"/>
        <dbReference type="Rhea" id="RHEA-COMP:13883"/>
        <dbReference type="ChEBI" id="CHEBI:15377"/>
        <dbReference type="ChEBI" id="CHEBI:15378"/>
        <dbReference type="ChEBI" id="CHEBI:59874"/>
        <dbReference type="ChEBI" id="CHEBI:78442"/>
        <dbReference type="ChEBI" id="CHEBI:138191"/>
        <dbReference type="EC" id="3.1.1.29"/>
    </reaction>
</comment>
<evidence type="ECO:0000256" key="4">
    <source>
        <dbReference type="ARBA" id="ARBA00022884"/>
    </source>
</evidence>
<feature type="binding site" evidence="7">
    <location>
        <position position="57"/>
    </location>
    <ligand>
        <name>tRNA</name>
        <dbReference type="ChEBI" id="CHEBI:17843"/>
    </ligand>
</feature>
<feature type="binding site" evidence="7">
    <location>
        <position position="156"/>
    </location>
    <ligand>
        <name>tRNA</name>
        <dbReference type="ChEBI" id="CHEBI:17843"/>
    </ligand>
</feature>
<feature type="binding site" evidence="7">
    <location>
        <position position="108"/>
    </location>
    <ligand>
        <name>tRNA</name>
        <dbReference type="ChEBI" id="CHEBI:17843"/>
    </ligand>
</feature>
<dbReference type="InterPro" id="IPR001328">
    <property type="entry name" value="Pept_tRNA_hydro"/>
</dbReference>
<evidence type="ECO:0000256" key="7">
    <source>
        <dbReference type="HAMAP-Rule" id="MF_00083"/>
    </source>
</evidence>
<accession>A0A520N1P6</accession>
<dbReference type="InterPro" id="IPR036416">
    <property type="entry name" value="Pept_tRNA_hydro_sf"/>
</dbReference>
<dbReference type="PROSITE" id="PS01196">
    <property type="entry name" value="PEPT_TRNA_HYDROL_2"/>
    <property type="match status" value="1"/>
</dbReference>
<dbReference type="PANTHER" id="PTHR17224">
    <property type="entry name" value="PEPTIDYL-TRNA HYDROLASE"/>
    <property type="match status" value="1"/>
</dbReference>
<dbReference type="GO" id="GO:0004045">
    <property type="term" value="F:peptidyl-tRNA hydrolase activity"/>
    <property type="evidence" value="ECO:0007669"/>
    <property type="project" value="UniProtKB-UniRule"/>
</dbReference>
<keyword evidence="2 7" id="KW-0820">tRNA-binding</keyword>
<dbReference type="GO" id="GO:0006515">
    <property type="term" value="P:protein quality control for misfolded or incompletely synthesized proteins"/>
    <property type="evidence" value="ECO:0007669"/>
    <property type="project" value="UniProtKB-UniRule"/>
</dbReference>
<gene>
    <name evidence="7" type="primary">pth</name>
    <name evidence="10" type="ORF">EVA92_01105</name>
</gene>
<dbReference type="Proteomes" id="UP000315825">
    <property type="component" value="Unassembled WGS sequence"/>
</dbReference>
<dbReference type="Gene3D" id="3.40.50.1470">
    <property type="entry name" value="Peptidyl-tRNA hydrolase"/>
    <property type="match status" value="1"/>
</dbReference>
<evidence type="ECO:0000256" key="5">
    <source>
        <dbReference type="ARBA" id="ARBA00038063"/>
    </source>
</evidence>
<evidence type="ECO:0000256" key="3">
    <source>
        <dbReference type="ARBA" id="ARBA00022801"/>
    </source>
</evidence>
<dbReference type="GO" id="GO:0000049">
    <property type="term" value="F:tRNA binding"/>
    <property type="evidence" value="ECO:0007669"/>
    <property type="project" value="UniProtKB-UniRule"/>
</dbReference>
<feature type="site" description="Stabilizes the basic form of H active site to accept a proton" evidence="7">
    <location>
        <position position="135"/>
    </location>
</feature>
<dbReference type="EMBL" id="SHBE01000001">
    <property type="protein sequence ID" value="RZO27373.1"/>
    <property type="molecule type" value="Genomic_DNA"/>
</dbReference>
<evidence type="ECO:0000256" key="2">
    <source>
        <dbReference type="ARBA" id="ARBA00022555"/>
    </source>
</evidence>
<sequence length="232" mass="26633">MSLREKLTQKIKREKMQQLIMRMESLLKKIAQIVLRKKRNKLQDLCIIGLGNPGEKYSKTRHNAGCDFIDLIASELQAEFKPSKKFDAEIADISYKEHQISLVKPKEFINRSGKTLKLLRKFQVDSNDKLLVLHDDMDLEPGEVKLKIGGGHAGHNGLRDISQQIGNDYVRLRFGIGHPPSNTDTNAWVIKKPNPEEKMKLKQSFEKALNSLDQLLQKKWMVAMNALHTNEH</sequence>
<name>A0A520N1P6_9GAMM</name>
<comment type="function">
    <text evidence="7">Hydrolyzes ribosome-free peptidyl-tRNAs (with 1 or more amino acids incorporated), which drop off the ribosome during protein synthesis, or as a result of ribosome stalling.</text>
</comment>
<dbReference type="EC" id="3.1.1.29" evidence="1 7"/>
<dbReference type="GO" id="GO:0072344">
    <property type="term" value="P:rescue of stalled ribosome"/>
    <property type="evidence" value="ECO:0007669"/>
    <property type="project" value="UniProtKB-UniRule"/>
</dbReference>
<keyword evidence="4 7" id="KW-0694">RNA-binding</keyword>